<accession>A0ABD2M814</accession>
<feature type="chain" id="PRO_5044759553" evidence="3">
    <location>
        <begin position="25"/>
        <end position="158"/>
    </location>
</feature>
<proteinExistence type="predicted"/>
<feature type="signal peptide" evidence="3">
    <location>
        <begin position="1"/>
        <end position="24"/>
    </location>
</feature>
<feature type="transmembrane region" description="Helical" evidence="2">
    <location>
        <begin position="107"/>
        <end position="130"/>
    </location>
</feature>
<gene>
    <name evidence="4" type="ORF">niasHT_004605</name>
</gene>
<evidence type="ECO:0000313" key="4">
    <source>
        <dbReference type="EMBL" id="KAL3123433.1"/>
    </source>
</evidence>
<evidence type="ECO:0000313" key="5">
    <source>
        <dbReference type="Proteomes" id="UP001620626"/>
    </source>
</evidence>
<sequence>MSAQFVPPFLLLILLSSACPFSLAFSSDISPNSTGNGTNATTDRTDTTGNSDLMTNATLPEETTAKEEEGTTPGTDGTAGGGNGTAEPPKEGDESPQESFACSVLCWTLIIVGGVFICAVGLTAFVLLTVHYQNARADPNNPSAAVQMSAIPRGMTAH</sequence>
<keyword evidence="2" id="KW-1133">Transmembrane helix</keyword>
<feature type="region of interest" description="Disordered" evidence="1">
    <location>
        <begin position="30"/>
        <end position="97"/>
    </location>
</feature>
<comment type="caution">
    <text evidence="4">The sequence shown here is derived from an EMBL/GenBank/DDBJ whole genome shotgun (WGS) entry which is preliminary data.</text>
</comment>
<name>A0ABD2M814_9BILA</name>
<keyword evidence="2" id="KW-0472">Membrane</keyword>
<feature type="compositionally biased region" description="Low complexity" evidence="1">
    <location>
        <begin position="34"/>
        <end position="62"/>
    </location>
</feature>
<reference evidence="4 5" key="1">
    <citation type="submission" date="2024-10" db="EMBL/GenBank/DDBJ databases">
        <authorList>
            <person name="Kim D."/>
        </authorList>
    </citation>
    <scope>NUCLEOTIDE SEQUENCE [LARGE SCALE GENOMIC DNA]</scope>
    <source>
        <strain evidence="4">BH-2024</strain>
    </source>
</reference>
<dbReference type="EMBL" id="JBICBT010000101">
    <property type="protein sequence ID" value="KAL3123433.1"/>
    <property type="molecule type" value="Genomic_DNA"/>
</dbReference>
<dbReference type="Proteomes" id="UP001620626">
    <property type="component" value="Unassembled WGS sequence"/>
</dbReference>
<organism evidence="4 5">
    <name type="scientific">Heterodera trifolii</name>
    <dbReference type="NCBI Taxonomy" id="157864"/>
    <lineage>
        <taxon>Eukaryota</taxon>
        <taxon>Metazoa</taxon>
        <taxon>Ecdysozoa</taxon>
        <taxon>Nematoda</taxon>
        <taxon>Chromadorea</taxon>
        <taxon>Rhabditida</taxon>
        <taxon>Tylenchina</taxon>
        <taxon>Tylenchomorpha</taxon>
        <taxon>Tylenchoidea</taxon>
        <taxon>Heteroderidae</taxon>
        <taxon>Heteroderinae</taxon>
        <taxon>Heterodera</taxon>
    </lineage>
</organism>
<keyword evidence="5" id="KW-1185">Reference proteome</keyword>
<evidence type="ECO:0000256" key="2">
    <source>
        <dbReference type="SAM" id="Phobius"/>
    </source>
</evidence>
<keyword evidence="3" id="KW-0732">Signal</keyword>
<evidence type="ECO:0000256" key="1">
    <source>
        <dbReference type="SAM" id="MobiDB-lite"/>
    </source>
</evidence>
<protein>
    <submittedName>
        <fullName evidence="4">Uncharacterized protein</fullName>
    </submittedName>
</protein>
<keyword evidence="2" id="KW-0812">Transmembrane</keyword>
<dbReference type="AlphaFoldDB" id="A0ABD2M814"/>
<evidence type="ECO:0000256" key="3">
    <source>
        <dbReference type="SAM" id="SignalP"/>
    </source>
</evidence>